<dbReference type="RefSeq" id="WP_344310633.1">
    <property type="nucleotide sequence ID" value="NZ_BAAANO010000035.1"/>
</dbReference>
<dbReference type="Proteomes" id="UP001500755">
    <property type="component" value="Unassembled WGS sequence"/>
</dbReference>
<dbReference type="Pfam" id="PF03009">
    <property type="entry name" value="GDPD"/>
    <property type="match status" value="1"/>
</dbReference>
<dbReference type="Gene3D" id="3.20.20.190">
    <property type="entry name" value="Phosphatidylinositol (PI) phosphodiesterase"/>
    <property type="match status" value="1"/>
</dbReference>
<dbReference type="EMBL" id="BAAANO010000035">
    <property type="protein sequence ID" value="GAA2014312.1"/>
    <property type="molecule type" value="Genomic_DNA"/>
</dbReference>
<dbReference type="PANTHER" id="PTHR43805">
    <property type="entry name" value="GLYCEROPHOSPHORYL DIESTER PHOSPHODIESTERASE"/>
    <property type="match status" value="1"/>
</dbReference>
<evidence type="ECO:0000313" key="3">
    <source>
        <dbReference type="Proteomes" id="UP001500755"/>
    </source>
</evidence>
<sequence length="263" mass="28409">MPRTPSFPEYSQVVGRPAECVVAHRGGRWSGLTENTLEAFAAAVDLGLPWIETDVHASRDGVLYAFHDDRLDRIAGHDLAIGDLDAATIDTLELPGGTRIPRFAQVLVEFPETSFNIDVKADRSIASTVRTLRSTGAEARVRVASFSSRRLGTLRSALPGVRTSAGTAEIAAFLLGRTTIARRFHPSVDCLQVPVREGVVPVVTAATVRAAHAAGLEVHVWTVNEESEMERLLRLGVDVLVTDEPRLALEVTSRVASGNGRTR</sequence>
<accession>A0ABP5F1M8</accession>
<dbReference type="SUPFAM" id="SSF51695">
    <property type="entry name" value="PLC-like phosphodiesterases"/>
    <property type="match status" value="1"/>
</dbReference>
<keyword evidence="3" id="KW-1185">Reference proteome</keyword>
<dbReference type="PANTHER" id="PTHR43805:SF1">
    <property type="entry name" value="GP-PDE DOMAIN-CONTAINING PROTEIN"/>
    <property type="match status" value="1"/>
</dbReference>
<proteinExistence type="predicted"/>
<evidence type="ECO:0000313" key="2">
    <source>
        <dbReference type="EMBL" id="GAA2014312.1"/>
    </source>
</evidence>
<dbReference type="PROSITE" id="PS51704">
    <property type="entry name" value="GP_PDE"/>
    <property type="match status" value="1"/>
</dbReference>
<name>A0ABP5F1M8_9MICO</name>
<protein>
    <submittedName>
        <fullName evidence="2">Glycerophosphodiester phosphodiesterase</fullName>
    </submittedName>
</protein>
<reference evidence="3" key="1">
    <citation type="journal article" date="2019" name="Int. J. Syst. Evol. Microbiol.">
        <title>The Global Catalogue of Microorganisms (GCM) 10K type strain sequencing project: providing services to taxonomists for standard genome sequencing and annotation.</title>
        <authorList>
            <consortium name="The Broad Institute Genomics Platform"/>
            <consortium name="The Broad Institute Genome Sequencing Center for Infectious Disease"/>
            <person name="Wu L."/>
            <person name="Ma J."/>
        </authorList>
    </citation>
    <scope>NUCLEOTIDE SEQUENCE [LARGE SCALE GENOMIC DNA]</scope>
    <source>
        <strain evidence="3">JCM 14546</strain>
    </source>
</reference>
<dbReference type="InterPro" id="IPR017946">
    <property type="entry name" value="PLC-like_Pdiesterase_TIM-brl"/>
</dbReference>
<comment type="caution">
    <text evidence="2">The sequence shown here is derived from an EMBL/GenBank/DDBJ whole genome shotgun (WGS) entry which is preliminary data.</text>
</comment>
<evidence type="ECO:0000259" key="1">
    <source>
        <dbReference type="PROSITE" id="PS51704"/>
    </source>
</evidence>
<feature type="domain" description="GP-PDE" evidence="1">
    <location>
        <begin position="19"/>
        <end position="252"/>
    </location>
</feature>
<dbReference type="InterPro" id="IPR030395">
    <property type="entry name" value="GP_PDE_dom"/>
</dbReference>
<gene>
    <name evidence="2" type="ORF">GCM10009755_27530</name>
</gene>
<organism evidence="2 3">
    <name type="scientific">Brevibacterium samyangense</name>
    <dbReference type="NCBI Taxonomy" id="366888"/>
    <lineage>
        <taxon>Bacteria</taxon>
        <taxon>Bacillati</taxon>
        <taxon>Actinomycetota</taxon>
        <taxon>Actinomycetes</taxon>
        <taxon>Micrococcales</taxon>
        <taxon>Brevibacteriaceae</taxon>
        <taxon>Brevibacterium</taxon>
    </lineage>
</organism>